<proteinExistence type="predicted"/>
<dbReference type="PANTHER" id="PTHR43441">
    <property type="entry name" value="RIBOSOMAL-PROTEIN-SERINE ACETYLTRANSFERASE"/>
    <property type="match status" value="1"/>
</dbReference>
<dbReference type="Gene3D" id="3.40.630.30">
    <property type="match status" value="1"/>
</dbReference>
<dbReference type="EMBL" id="CP032418">
    <property type="protein sequence ID" value="AYC30477.1"/>
    <property type="molecule type" value="Genomic_DNA"/>
</dbReference>
<dbReference type="PANTHER" id="PTHR43441:SF12">
    <property type="entry name" value="RIBOSOMAL N-ACETYLTRANSFERASE YDAF-RELATED"/>
    <property type="match status" value="1"/>
</dbReference>
<feature type="domain" description="N-acetyltransferase" evidence="1">
    <location>
        <begin position="10"/>
        <end position="176"/>
    </location>
</feature>
<dbReference type="KEGG" id="paek:D3873_11780"/>
<organism evidence="2 3">
    <name type="scientific">Paenisporosarcina cavernae</name>
    <dbReference type="NCBI Taxonomy" id="2320858"/>
    <lineage>
        <taxon>Bacteria</taxon>
        <taxon>Bacillati</taxon>
        <taxon>Bacillota</taxon>
        <taxon>Bacilli</taxon>
        <taxon>Bacillales</taxon>
        <taxon>Caryophanaceae</taxon>
        <taxon>Paenisporosarcina</taxon>
    </lineage>
</organism>
<dbReference type="RefSeq" id="WP_119884194.1">
    <property type="nucleotide sequence ID" value="NZ_CP032418.1"/>
</dbReference>
<dbReference type="GO" id="GO:1990189">
    <property type="term" value="F:protein N-terminal-serine acetyltransferase activity"/>
    <property type="evidence" value="ECO:0007669"/>
    <property type="project" value="TreeGrafter"/>
</dbReference>
<dbReference type="Pfam" id="PF13302">
    <property type="entry name" value="Acetyltransf_3"/>
    <property type="match status" value="1"/>
</dbReference>
<dbReference type="PROSITE" id="PS51186">
    <property type="entry name" value="GNAT"/>
    <property type="match status" value="1"/>
</dbReference>
<dbReference type="GO" id="GO:0005737">
    <property type="term" value="C:cytoplasm"/>
    <property type="evidence" value="ECO:0007669"/>
    <property type="project" value="TreeGrafter"/>
</dbReference>
<dbReference type="InterPro" id="IPR051908">
    <property type="entry name" value="Ribosomal_N-acetyltransferase"/>
</dbReference>
<evidence type="ECO:0000313" key="3">
    <source>
        <dbReference type="Proteomes" id="UP000265725"/>
    </source>
</evidence>
<evidence type="ECO:0000313" key="2">
    <source>
        <dbReference type="EMBL" id="AYC30477.1"/>
    </source>
</evidence>
<dbReference type="InterPro" id="IPR000182">
    <property type="entry name" value="GNAT_dom"/>
</dbReference>
<gene>
    <name evidence="2" type="ORF">D3873_11780</name>
</gene>
<dbReference type="AlphaFoldDB" id="A0A385YX41"/>
<dbReference type="GO" id="GO:0008999">
    <property type="term" value="F:protein-N-terminal-alanine acetyltransferase activity"/>
    <property type="evidence" value="ECO:0007669"/>
    <property type="project" value="TreeGrafter"/>
</dbReference>
<keyword evidence="2" id="KW-0808">Transferase</keyword>
<sequence length="180" mass="20659">MFYCSLTENAYLKLLTPEDAEALFQATDESRAHLKEWLPFIDYTKTSEDSLNFIRSTMKQFSDNNGIQAGIWYDGKLAGVIGFHAVNWSNKSTSLGYWLSNKFTGKGLMTLAVQAMVTHAFHTWKLHRVEIRAAEENVKSRAIPERLGFIKEGVLRDSEWLYDHFVSHVVYAMIAEDWGK</sequence>
<name>A0A385YX41_9BACL</name>
<evidence type="ECO:0000259" key="1">
    <source>
        <dbReference type="PROSITE" id="PS51186"/>
    </source>
</evidence>
<keyword evidence="3" id="KW-1185">Reference proteome</keyword>
<protein>
    <submittedName>
        <fullName evidence="2">N-acetyltransferase</fullName>
    </submittedName>
</protein>
<accession>A0A385YX41</accession>
<dbReference type="OrthoDB" id="9784707at2"/>
<reference evidence="3" key="1">
    <citation type="submission" date="2018-09" db="EMBL/GenBank/DDBJ databases">
        <authorList>
            <person name="Zhu H."/>
        </authorList>
    </citation>
    <scope>NUCLEOTIDE SEQUENCE [LARGE SCALE GENOMIC DNA]</scope>
    <source>
        <strain evidence="3">K2R23-3</strain>
    </source>
</reference>
<dbReference type="InterPro" id="IPR016181">
    <property type="entry name" value="Acyl_CoA_acyltransferase"/>
</dbReference>
<dbReference type="SUPFAM" id="SSF55729">
    <property type="entry name" value="Acyl-CoA N-acyltransferases (Nat)"/>
    <property type="match status" value="1"/>
</dbReference>
<dbReference type="Proteomes" id="UP000265725">
    <property type="component" value="Chromosome"/>
</dbReference>